<reference evidence="2" key="2">
    <citation type="submission" date="2023-02" db="EMBL/GenBank/DDBJ databases">
        <authorList>
            <consortium name="DOE Joint Genome Institute"/>
            <person name="Mondo S.J."/>
            <person name="Chang Y."/>
            <person name="Wang Y."/>
            <person name="Ahrendt S."/>
            <person name="Andreopoulos W."/>
            <person name="Barry K."/>
            <person name="Beard J."/>
            <person name="Benny G.L."/>
            <person name="Blankenship S."/>
            <person name="Bonito G."/>
            <person name="Cuomo C."/>
            <person name="Desiro A."/>
            <person name="Gervers K.A."/>
            <person name="Hundley H."/>
            <person name="Kuo A."/>
            <person name="LaButti K."/>
            <person name="Lang B.F."/>
            <person name="Lipzen A."/>
            <person name="O'Donnell K."/>
            <person name="Pangilinan J."/>
            <person name="Reynolds N."/>
            <person name="Sandor L."/>
            <person name="Smith M.W."/>
            <person name="Tsang A."/>
            <person name="Grigoriev I.V."/>
            <person name="Stajich J.E."/>
            <person name="Spatafora J.W."/>
        </authorList>
    </citation>
    <scope>NUCLEOTIDE SEQUENCE</scope>
    <source>
        <strain evidence="2">RSA 2281</strain>
    </source>
</reference>
<keyword evidence="1" id="KW-0472">Membrane</keyword>
<evidence type="ECO:0000256" key="1">
    <source>
        <dbReference type="SAM" id="Phobius"/>
    </source>
</evidence>
<organism evidence="2 3">
    <name type="scientific">Phascolomyces articulosus</name>
    <dbReference type="NCBI Taxonomy" id="60185"/>
    <lineage>
        <taxon>Eukaryota</taxon>
        <taxon>Fungi</taxon>
        <taxon>Fungi incertae sedis</taxon>
        <taxon>Mucoromycota</taxon>
        <taxon>Mucoromycotina</taxon>
        <taxon>Mucoromycetes</taxon>
        <taxon>Mucorales</taxon>
        <taxon>Lichtheimiaceae</taxon>
        <taxon>Phascolomyces</taxon>
    </lineage>
</organism>
<keyword evidence="1" id="KW-0812">Transmembrane</keyword>
<evidence type="ECO:0000313" key="3">
    <source>
        <dbReference type="Proteomes" id="UP001209540"/>
    </source>
</evidence>
<keyword evidence="1" id="KW-1133">Transmembrane helix</keyword>
<reference evidence="2" key="1">
    <citation type="journal article" date="2022" name="IScience">
        <title>Evolution of zygomycete secretomes and the origins of terrestrial fungal ecologies.</title>
        <authorList>
            <person name="Chang Y."/>
            <person name="Wang Y."/>
            <person name="Mondo S."/>
            <person name="Ahrendt S."/>
            <person name="Andreopoulos W."/>
            <person name="Barry K."/>
            <person name="Beard J."/>
            <person name="Benny G.L."/>
            <person name="Blankenship S."/>
            <person name="Bonito G."/>
            <person name="Cuomo C."/>
            <person name="Desiro A."/>
            <person name="Gervers K.A."/>
            <person name="Hundley H."/>
            <person name="Kuo A."/>
            <person name="LaButti K."/>
            <person name="Lang B.F."/>
            <person name="Lipzen A."/>
            <person name="O'Donnell K."/>
            <person name="Pangilinan J."/>
            <person name="Reynolds N."/>
            <person name="Sandor L."/>
            <person name="Smith M.E."/>
            <person name="Tsang A."/>
            <person name="Grigoriev I.V."/>
            <person name="Stajich J.E."/>
            <person name="Spatafora J.W."/>
        </authorList>
    </citation>
    <scope>NUCLEOTIDE SEQUENCE</scope>
    <source>
        <strain evidence="2">RSA 2281</strain>
    </source>
</reference>
<evidence type="ECO:0000313" key="2">
    <source>
        <dbReference type="EMBL" id="KAI9266550.1"/>
    </source>
</evidence>
<dbReference type="Proteomes" id="UP001209540">
    <property type="component" value="Unassembled WGS sequence"/>
</dbReference>
<proteinExistence type="predicted"/>
<sequence length="110" mass="12725">MEIKNGVPNKDLDFIISREMGCNNLTSRPAGQKYADSTQINRLASYSCRRLDNSVIRSEYSYNKSDNETEKYYDDDDNNYTFFGFGSFTIVVIVTVKILYTKEFIAKKVM</sequence>
<protein>
    <submittedName>
        <fullName evidence="2">Uncharacterized protein</fullName>
    </submittedName>
</protein>
<gene>
    <name evidence="2" type="ORF">BDA99DRAFT_535977</name>
</gene>
<name>A0AAD5KCC0_9FUNG</name>
<feature type="transmembrane region" description="Helical" evidence="1">
    <location>
        <begin position="80"/>
        <end position="100"/>
    </location>
</feature>
<keyword evidence="3" id="KW-1185">Reference proteome</keyword>
<dbReference type="AlphaFoldDB" id="A0AAD5KCC0"/>
<accession>A0AAD5KCC0</accession>
<comment type="caution">
    <text evidence="2">The sequence shown here is derived from an EMBL/GenBank/DDBJ whole genome shotgun (WGS) entry which is preliminary data.</text>
</comment>
<dbReference type="EMBL" id="JAIXMP010000010">
    <property type="protein sequence ID" value="KAI9266550.1"/>
    <property type="molecule type" value="Genomic_DNA"/>
</dbReference>